<dbReference type="InterPro" id="IPR040221">
    <property type="entry name" value="CDCA7/CDA7L"/>
</dbReference>
<feature type="region of interest" description="Disordered" evidence="10">
    <location>
        <begin position="225"/>
        <end position="259"/>
    </location>
</feature>
<proteinExistence type="predicted"/>
<evidence type="ECO:0000256" key="1">
    <source>
        <dbReference type="ARBA" id="ARBA00004123"/>
    </source>
</evidence>
<keyword evidence="6" id="KW-0832">Ubl conjugation</keyword>
<feature type="domain" description="Zinc-finger" evidence="11">
    <location>
        <begin position="293"/>
        <end position="414"/>
    </location>
</feature>
<evidence type="ECO:0000256" key="3">
    <source>
        <dbReference type="ARBA" id="ARBA00022490"/>
    </source>
</evidence>
<feature type="compositionally biased region" description="Basic and acidic residues" evidence="10">
    <location>
        <begin position="76"/>
        <end position="91"/>
    </location>
</feature>
<keyword evidence="4" id="KW-1017">Isopeptide bond</keyword>
<dbReference type="PANTHER" id="PTHR31169:SF15">
    <property type="entry name" value="EXPRESSED PROTEIN"/>
    <property type="match status" value="1"/>
</dbReference>
<organism evidence="12 13">
    <name type="scientific">Asparagus officinalis</name>
    <name type="common">Garden asparagus</name>
    <dbReference type="NCBI Taxonomy" id="4686"/>
    <lineage>
        <taxon>Eukaryota</taxon>
        <taxon>Viridiplantae</taxon>
        <taxon>Streptophyta</taxon>
        <taxon>Embryophyta</taxon>
        <taxon>Tracheophyta</taxon>
        <taxon>Spermatophyta</taxon>
        <taxon>Magnoliopsida</taxon>
        <taxon>Liliopsida</taxon>
        <taxon>Asparagales</taxon>
        <taxon>Asparagaceae</taxon>
        <taxon>Asparagoideae</taxon>
        <taxon>Asparagus</taxon>
    </lineage>
</organism>
<dbReference type="Pfam" id="PF10497">
    <property type="entry name" value="zf-4CXXC_R1"/>
    <property type="match status" value="1"/>
</dbReference>
<sequence length="425" mass="47684">MGRLRAKQDYESLRNAQIARNKAILESHGLSQNAREIPAIVSSSKSISRVKRPTSGLGSPIRRSGRLGGKSSDPLEDMRDHSEVGEKRLSLDGFKSEEEAKIFENKAGRQTENSKELIVTKSRKRAKELKPDLATPLRRSHRLNGNNEISDSSPPEDLSEVVQARSTDSCRSAGDAKTCEDSAISDYESIRNARISANMAKMASLGLDRGLKELQNIILSSAKTYKKTKKPKMDLGTPRRRSDRLKGKPADSNASSPEDLYLERSERSLSVKRRLRLFSNLERCRSKERGSIYDPVLGICCHFCRQKKLCGEEDCKRCGDSDINQPCIGKTECSVCHSPKGVLCRACLKVRYGEEMEEVKKKKDWMCPHCTEEKGINPYWICNSSLCLKKRKMAPTGIAIYQARAEGYESVAHLIMDKLKQKAVR</sequence>
<reference evidence="13" key="1">
    <citation type="journal article" date="2017" name="Nat. Commun.">
        <title>The asparagus genome sheds light on the origin and evolution of a young Y chromosome.</title>
        <authorList>
            <person name="Harkess A."/>
            <person name="Zhou J."/>
            <person name="Xu C."/>
            <person name="Bowers J.E."/>
            <person name="Van der Hulst R."/>
            <person name="Ayyampalayam S."/>
            <person name="Mercati F."/>
            <person name="Riccardi P."/>
            <person name="McKain M.R."/>
            <person name="Kakrana A."/>
            <person name="Tang H."/>
            <person name="Ray J."/>
            <person name="Groenendijk J."/>
            <person name="Arikit S."/>
            <person name="Mathioni S.M."/>
            <person name="Nakano M."/>
            <person name="Shan H."/>
            <person name="Telgmann-Rauber A."/>
            <person name="Kanno A."/>
            <person name="Yue Z."/>
            <person name="Chen H."/>
            <person name="Li W."/>
            <person name="Chen Y."/>
            <person name="Xu X."/>
            <person name="Zhang Y."/>
            <person name="Luo S."/>
            <person name="Chen H."/>
            <person name="Gao J."/>
            <person name="Mao Z."/>
            <person name="Pires J.C."/>
            <person name="Luo M."/>
            <person name="Kudrna D."/>
            <person name="Wing R.A."/>
            <person name="Meyers B.C."/>
            <person name="Yi K."/>
            <person name="Kong H."/>
            <person name="Lavrijsen P."/>
            <person name="Sunseri F."/>
            <person name="Falavigna A."/>
            <person name="Ye Y."/>
            <person name="Leebens-Mack J.H."/>
            <person name="Chen G."/>
        </authorList>
    </citation>
    <scope>NUCLEOTIDE SEQUENCE [LARGE SCALE GENOMIC DNA]</scope>
    <source>
        <strain evidence="13">cv. DH0086</strain>
    </source>
</reference>
<dbReference type="OMA" id="DCERCAN"/>
<keyword evidence="5" id="KW-0597">Phosphoprotein</keyword>
<comment type="subcellular location">
    <subcellularLocation>
        <location evidence="2">Cytoplasm</location>
    </subcellularLocation>
    <subcellularLocation>
        <location evidence="1">Nucleus</location>
    </subcellularLocation>
</comment>
<evidence type="ECO:0000256" key="8">
    <source>
        <dbReference type="ARBA" id="ARBA00023163"/>
    </source>
</evidence>
<dbReference type="InterPro" id="IPR018866">
    <property type="entry name" value="Znf-4CXXC_R1"/>
</dbReference>
<evidence type="ECO:0000313" key="13">
    <source>
        <dbReference type="Proteomes" id="UP000243459"/>
    </source>
</evidence>
<evidence type="ECO:0000256" key="5">
    <source>
        <dbReference type="ARBA" id="ARBA00022553"/>
    </source>
</evidence>
<dbReference type="PANTHER" id="PTHR31169">
    <property type="entry name" value="OS05G0300700 PROTEIN"/>
    <property type="match status" value="1"/>
</dbReference>
<feature type="compositionally biased region" description="Basic and acidic residues" evidence="10">
    <location>
        <begin position="103"/>
        <end position="115"/>
    </location>
</feature>
<evidence type="ECO:0000256" key="10">
    <source>
        <dbReference type="SAM" id="MobiDB-lite"/>
    </source>
</evidence>
<evidence type="ECO:0000313" key="12">
    <source>
        <dbReference type="EMBL" id="ONK65317.1"/>
    </source>
</evidence>
<keyword evidence="8" id="KW-0804">Transcription</keyword>
<feature type="region of interest" description="Disordered" evidence="10">
    <location>
        <begin position="26"/>
        <end position="91"/>
    </location>
</feature>
<dbReference type="OrthoDB" id="298344at2759"/>
<dbReference type="GO" id="GO:0006355">
    <property type="term" value="P:regulation of DNA-templated transcription"/>
    <property type="evidence" value="ECO:0007669"/>
    <property type="project" value="InterPro"/>
</dbReference>
<keyword evidence="9" id="KW-0539">Nucleus</keyword>
<dbReference type="GO" id="GO:0005737">
    <property type="term" value="C:cytoplasm"/>
    <property type="evidence" value="ECO:0007669"/>
    <property type="project" value="UniProtKB-SubCell"/>
</dbReference>
<accession>A0A5P1EJG0</accession>
<evidence type="ECO:0000256" key="7">
    <source>
        <dbReference type="ARBA" id="ARBA00023015"/>
    </source>
</evidence>
<protein>
    <recommendedName>
        <fullName evidence="11">Zinc-finger domain-containing protein</fullName>
    </recommendedName>
</protein>
<evidence type="ECO:0000256" key="2">
    <source>
        <dbReference type="ARBA" id="ARBA00004496"/>
    </source>
</evidence>
<keyword evidence="3" id="KW-0963">Cytoplasm</keyword>
<dbReference type="GO" id="GO:0005634">
    <property type="term" value="C:nucleus"/>
    <property type="evidence" value="ECO:0007669"/>
    <property type="project" value="UniProtKB-SubCell"/>
</dbReference>
<dbReference type="AlphaFoldDB" id="A0A5P1EJG0"/>
<evidence type="ECO:0000259" key="11">
    <source>
        <dbReference type="Pfam" id="PF10497"/>
    </source>
</evidence>
<evidence type="ECO:0000256" key="4">
    <source>
        <dbReference type="ARBA" id="ARBA00022499"/>
    </source>
</evidence>
<feature type="compositionally biased region" description="Polar residues" evidence="10">
    <location>
        <begin position="143"/>
        <end position="153"/>
    </location>
</feature>
<dbReference type="EMBL" id="CM007387">
    <property type="protein sequence ID" value="ONK65317.1"/>
    <property type="molecule type" value="Genomic_DNA"/>
</dbReference>
<feature type="region of interest" description="Disordered" evidence="10">
    <location>
        <begin position="103"/>
        <end position="177"/>
    </location>
</feature>
<evidence type="ECO:0000256" key="9">
    <source>
        <dbReference type="ARBA" id="ARBA00023242"/>
    </source>
</evidence>
<keyword evidence="13" id="KW-1185">Reference proteome</keyword>
<name>A0A5P1EJG0_ASPOF</name>
<dbReference type="Proteomes" id="UP000243459">
    <property type="component" value="Chromosome 7"/>
</dbReference>
<keyword evidence="7" id="KW-0805">Transcription regulation</keyword>
<dbReference type="Gramene" id="ONK65317">
    <property type="protein sequence ID" value="ONK65317"/>
    <property type="gene ID" value="A4U43_C07F35880"/>
</dbReference>
<gene>
    <name evidence="12" type="ORF">A4U43_C07F35880</name>
</gene>
<evidence type="ECO:0000256" key="6">
    <source>
        <dbReference type="ARBA" id="ARBA00022843"/>
    </source>
</evidence>